<evidence type="ECO:0000256" key="2">
    <source>
        <dbReference type="ARBA" id="ARBA00023125"/>
    </source>
</evidence>
<sequence>MDRRGDLLLPSICDWYEVSVRERQVLQELRTGAAAKQIARVLDLSTHTVNDHLESIYRKIGCDGRDELLATLSG</sequence>
<dbReference type="SMART" id="SM00421">
    <property type="entry name" value="HTH_LUXR"/>
    <property type="match status" value="1"/>
</dbReference>
<dbReference type="Pfam" id="PF00196">
    <property type="entry name" value="GerE"/>
    <property type="match status" value="1"/>
</dbReference>
<dbReference type="Gene3D" id="1.10.10.10">
    <property type="entry name" value="Winged helix-like DNA-binding domain superfamily/Winged helix DNA-binding domain"/>
    <property type="match status" value="1"/>
</dbReference>
<keyword evidence="1" id="KW-0805">Transcription regulation</keyword>
<accession>A0A370IDX4</accession>
<dbReference type="SUPFAM" id="SSF46894">
    <property type="entry name" value="C-terminal effector domain of the bipartite response regulators"/>
    <property type="match status" value="1"/>
</dbReference>
<reference evidence="5 6" key="1">
    <citation type="submission" date="2018-07" db="EMBL/GenBank/DDBJ databases">
        <title>Genomic Encyclopedia of Type Strains, Phase IV (KMG-IV): sequencing the most valuable type-strain genomes for metagenomic binning, comparative biology and taxonomic classification.</title>
        <authorList>
            <person name="Goeker M."/>
        </authorList>
    </citation>
    <scope>NUCLEOTIDE SEQUENCE [LARGE SCALE GENOMIC DNA]</scope>
    <source>
        <strain evidence="5 6">DSM 44290</strain>
    </source>
</reference>
<dbReference type="PANTHER" id="PTHR44688:SF16">
    <property type="entry name" value="DNA-BINDING TRANSCRIPTIONAL ACTIVATOR DEVR_DOSR"/>
    <property type="match status" value="1"/>
</dbReference>
<dbReference type="GO" id="GO:0006355">
    <property type="term" value="P:regulation of DNA-templated transcription"/>
    <property type="evidence" value="ECO:0007669"/>
    <property type="project" value="InterPro"/>
</dbReference>
<dbReference type="STRING" id="1210086.GCA_001613105_00305"/>
<dbReference type="InterPro" id="IPR016032">
    <property type="entry name" value="Sig_transdc_resp-reg_C-effctor"/>
</dbReference>
<dbReference type="PROSITE" id="PS00622">
    <property type="entry name" value="HTH_LUXR_1"/>
    <property type="match status" value="1"/>
</dbReference>
<dbReference type="PROSITE" id="PS50043">
    <property type="entry name" value="HTH_LUXR_2"/>
    <property type="match status" value="1"/>
</dbReference>
<dbReference type="InterPro" id="IPR036388">
    <property type="entry name" value="WH-like_DNA-bd_sf"/>
</dbReference>
<evidence type="ECO:0000256" key="3">
    <source>
        <dbReference type="ARBA" id="ARBA00023163"/>
    </source>
</evidence>
<keyword evidence="3" id="KW-0804">Transcription</keyword>
<gene>
    <name evidence="5" type="ORF">DFR76_101452</name>
</gene>
<evidence type="ECO:0000313" key="5">
    <source>
        <dbReference type="EMBL" id="RDI68916.1"/>
    </source>
</evidence>
<protein>
    <submittedName>
        <fullName evidence="5">DNA-binding CsgD family transcriptional regulator</fullName>
    </submittedName>
</protein>
<dbReference type="PANTHER" id="PTHR44688">
    <property type="entry name" value="DNA-BINDING TRANSCRIPTIONAL ACTIVATOR DEVR_DOSR"/>
    <property type="match status" value="1"/>
</dbReference>
<organism evidence="5 6">
    <name type="scientific">Nocardia pseudobrasiliensis</name>
    <dbReference type="NCBI Taxonomy" id="45979"/>
    <lineage>
        <taxon>Bacteria</taxon>
        <taxon>Bacillati</taxon>
        <taxon>Actinomycetota</taxon>
        <taxon>Actinomycetes</taxon>
        <taxon>Mycobacteriales</taxon>
        <taxon>Nocardiaceae</taxon>
        <taxon>Nocardia</taxon>
    </lineage>
</organism>
<name>A0A370IDX4_9NOCA</name>
<evidence type="ECO:0000256" key="1">
    <source>
        <dbReference type="ARBA" id="ARBA00023015"/>
    </source>
</evidence>
<dbReference type="GO" id="GO:0003677">
    <property type="term" value="F:DNA binding"/>
    <property type="evidence" value="ECO:0007669"/>
    <property type="project" value="UniProtKB-KW"/>
</dbReference>
<keyword evidence="6" id="KW-1185">Reference proteome</keyword>
<dbReference type="EMBL" id="QQBC01000001">
    <property type="protein sequence ID" value="RDI68916.1"/>
    <property type="molecule type" value="Genomic_DNA"/>
</dbReference>
<dbReference type="PRINTS" id="PR00038">
    <property type="entry name" value="HTHLUXR"/>
</dbReference>
<evidence type="ECO:0000313" key="6">
    <source>
        <dbReference type="Proteomes" id="UP000254869"/>
    </source>
</evidence>
<dbReference type="InterPro" id="IPR000792">
    <property type="entry name" value="Tscrpt_reg_LuxR_C"/>
</dbReference>
<comment type="caution">
    <text evidence="5">The sequence shown here is derived from an EMBL/GenBank/DDBJ whole genome shotgun (WGS) entry which is preliminary data.</text>
</comment>
<feature type="domain" description="HTH luxR-type" evidence="4">
    <location>
        <begin position="11"/>
        <end position="74"/>
    </location>
</feature>
<evidence type="ECO:0000259" key="4">
    <source>
        <dbReference type="PROSITE" id="PS50043"/>
    </source>
</evidence>
<dbReference type="AlphaFoldDB" id="A0A370IDX4"/>
<dbReference type="Proteomes" id="UP000254869">
    <property type="component" value="Unassembled WGS sequence"/>
</dbReference>
<dbReference type="RefSeq" id="WP_067990675.1">
    <property type="nucleotide sequence ID" value="NZ_QQBC01000001.1"/>
</dbReference>
<dbReference type="CDD" id="cd06170">
    <property type="entry name" value="LuxR_C_like"/>
    <property type="match status" value="1"/>
</dbReference>
<proteinExistence type="predicted"/>
<keyword evidence="2 5" id="KW-0238">DNA-binding</keyword>